<name>A0A2Z6QUH6_9GLOM</name>
<evidence type="ECO:0000313" key="2">
    <source>
        <dbReference type="EMBL" id="GBB93877.1"/>
    </source>
</evidence>
<proteinExistence type="predicted"/>
<protein>
    <submittedName>
        <fullName evidence="2">Uncharacterized protein</fullName>
    </submittedName>
</protein>
<gene>
    <name evidence="2" type="ORF">RclHR1_22440004</name>
</gene>
<keyword evidence="1" id="KW-0472">Membrane</keyword>
<comment type="caution">
    <text evidence="2">The sequence shown here is derived from an EMBL/GenBank/DDBJ whole genome shotgun (WGS) entry which is preliminary data.</text>
</comment>
<accession>A0A2Z6QUH6</accession>
<dbReference type="EMBL" id="BEXD01001385">
    <property type="protein sequence ID" value="GBB93877.1"/>
    <property type="molecule type" value="Genomic_DNA"/>
</dbReference>
<feature type="transmembrane region" description="Helical" evidence="1">
    <location>
        <begin position="36"/>
        <end position="55"/>
    </location>
</feature>
<sequence length="184" mass="21146">MYNTGANNSTKIHHDTTSITKQKIQLSDIPTNSHNLILGLSAFSFFASLTGSALYTRRKASEYLRESTSLSKSTTISPSQLYSSFRFSLQAFAVGSILCVSASGLIAFGVGKMLGVRNLYEFHKKMEELIPTYTPGLRKAVRNSQDMDQQQEWKMLEQEWIEEKNKHLAEREEKKIKWKKWWRD</sequence>
<keyword evidence="1" id="KW-1133">Transmembrane helix</keyword>
<dbReference type="InterPro" id="IPR009792">
    <property type="entry name" value="TMEM242"/>
</dbReference>
<dbReference type="Proteomes" id="UP000247702">
    <property type="component" value="Unassembled WGS sequence"/>
</dbReference>
<dbReference type="AlphaFoldDB" id="A0A2Z6QUH6"/>
<reference evidence="2 3" key="1">
    <citation type="submission" date="2017-11" db="EMBL/GenBank/DDBJ databases">
        <title>The genome of Rhizophagus clarus HR1 reveals common genetic basis of auxotrophy among arbuscular mycorrhizal fungi.</title>
        <authorList>
            <person name="Kobayashi Y."/>
        </authorList>
    </citation>
    <scope>NUCLEOTIDE SEQUENCE [LARGE SCALE GENOMIC DNA]</scope>
    <source>
        <strain evidence="2 3">HR1</strain>
    </source>
</reference>
<evidence type="ECO:0000256" key="1">
    <source>
        <dbReference type="SAM" id="Phobius"/>
    </source>
</evidence>
<keyword evidence="1" id="KW-0812">Transmembrane</keyword>
<evidence type="ECO:0000313" key="3">
    <source>
        <dbReference type="Proteomes" id="UP000247702"/>
    </source>
</evidence>
<dbReference type="Pfam" id="PF07096">
    <property type="entry name" value="DUF1358"/>
    <property type="match status" value="1"/>
</dbReference>
<organism evidence="2 3">
    <name type="scientific">Rhizophagus clarus</name>
    <dbReference type="NCBI Taxonomy" id="94130"/>
    <lineage>
        <taxon>Eukaryota</taxon>
        <taxon>Fungi</taxon>
        <taxon>Fungi incertae sedis</taxon>
        <taxon>Mucoromycota</taxon>
        <taxon>Glomeromycotina</taxon>
        <taxon>Glomeromycetes</taxon>
        <taxon>Glomerales</taxon>
        <taxon>Glomeraceae</taxon>
        <taxon>Rhizophagus</taxon>
    </lineage>
</organism>
<keyword evidence="3" id="KW-1185">Reference proteome</keyword>
<feature type="transmembrane region" description="Helical" evidence="1">
    <location>
        <begin position="87"/>
        <end position="110"/>
    </location>
</feature>